<name>A0A7X4W835_9GAMM</name>
<dbReference type="Gene3D" id="1.10.260.40">
    <property type="entry name" value="lambda repressor-like DNA-binding domains"/>
    <property type="match status" value="1"/>
</dbReference>
<dbReference type="GO" id="GO:0003677">
    <property type="term" value="F:DNA binding"/>
    <property type="evidence" value="ECO:0007669"/>
    <property type="project" value="InterPro"/>
</dbReference>
<proteinExistence type="predicted"/>
<accession>A0A7X4W835</accession>
<comment type="caution">
    <text evidence="1">The sequence shown here is derived from an EMBL/GenBank/DDBJ whole genome shotgun (WGS) entry which is preliminary data.</text>
</comment>
<gene>
    <name evidence="1" type="ORF">CAG72_01635</name>
</gene>
<sequence length="123" mass="14183">MTRKITENYIFRRFVCGLSRDETAKLCFKSVRTVTRWDSGQTIPPECRRLMKLYSNREITTHEAWNGWRISKEGLITPNGWCLTPDRILTGHALLEIGAGPDSKNNTLIIKTARLLKDVPHTR</sequence>
<dbReference type="Pfam" id="PF12375">
    <property type="entry name" value="DUF3653"/>
    <property type="match status" value="1"/>
</dbReference>
<dbReference type="InterPro" id="IPR010982">
    <property type="entry name" value="Lambda_DNA-bd_dom_sf"/>
</dbReference>
<reference evidence="1 2" key="1">
    <citation type="submission" date="2017-05" db="EMBL/GenBank/DDBJ databases">
        <title>High clonality and local adaptation shapes Vibrionaceae linages within an endangered oasis.</title>
        <authorList>
            <person name="Vazquez-Rosas-Landa M."/>
        </authorList>
    </citation>
    <scope>NUCLEOTIDE SEQUENCE [LARGE SCALE GENOMIC DNA]</scope>
    <source>
        <strain evidence="1 2">P46_P4S1P180</strain>
    </source>
</reference>
<dbReference type="EMBL" id="WXWW01000031">
    <property type="protein sequence ID" value="NAW63906.1"/>
    <property type="molecule type" value="Genomic_DNA"/>
</dbReference>
<protein>
    <submittedName>
        <fullName evidence="1">Regulator</fullName>
    </submittedName>
</protein>
<dbReference type="Proteomes" id="UP000465712">
    <property type="component" value="Unassembled WGS sequence"/>
</dbReference>
<dbReference type="InterPro" id="IPR021077">
    <property type="entry name" value="Phage_phi-Lf_Orf112"/>
</dbReference>
<evidence type="ECO:0000313" key="2">
    <source>
        <dbReference type="Proteomes" id="UP000465712"/>
    </source>
</evidence>
<evidence type="ECO:0000313" key="1">
    <source>
        <dbReference type="EMBL" id="NAW63906.1"/>
    </source>
</evidence>
<dbReference type="AlphaFoldDB" id="A0A7X4W835"/>
<organism evidence="1 2">
    <name type="scientific">Photobacterium halotolerans</name>
    <dbReference type="NCBI Taxonomy" id="265726"/>
    <lineage>
        <taxon>Bacteria</taxon>
        <taxon>Pseudomonadati</taxon>
        <taxon>Pseudomonadota</taxon>
        <taxon>Gammaproteobacteria</taxon>
        <taxon>Vibrionales</taxon>
        <taxon>Vibrionaceae</taxon>
        <taxon>Photobacterium</taxon>
    </lineage>
</organism>